<dbReference type="PANTHER" id="PTHR31001">
    <property type="entry name" value="UNCHARACTERIZED TRANSCRIPTIONAL REGULATORY PROTEIN"/>
    <property type="match status" value="1"/>
</dbReference>
<dbReference type="CDD" id="cd12148">
    <property type="entry name" value="fungal_TF_MHR"/>
    <property type="match status" value="1"/>
</dbReference>
<feature type="compositionally biased region" description="Low complexity" evidence="3">
    <location>
        <begin position="393"/>
        <end position="410"/>
    </location>
</feature>
<comment type="subcellular location">
    <subcellularLocation>
        <location evidence="1">Nucleus</location>
    </subcellularLocation>
</comment>
<dbReference type="Proteomes" id="UP001465976">
    <property type="component" value="Unassembled WGS sequence"/>
</dbReference>
<feature type="region of interest" description="Disordered" evidence="3">
    <location>
        <begin position="312"/>
        <end position="374"/>
    </location>
</feature>
<organism evidence="5 6">
    <name type="scientific">Marasmius crinis-equi</name>
    <dbReference type="NCBI Taxonomy" id="585013"/>
    <lineage>
        <taxon>Eukaryota</taxon>
        <taxon>Fungi</taxon>
        <taxon>Dikarya</taxon>
        <taxon>Basidiomycota</taxon>
        <taxon>Agaricomycotina</taxon>
        <taxon>Agaricomycetes</taxon>
        <taxon>Agaricomycetidae</taxon>
        <taxon>Agaricales</taxon>
        <taxon>Marasmiineae</taxon>
        <taxon>Marasmiaceae</taxon>
        <taxon>Marasmius</taxon>
    </lineage>
</organism>
<evidence type="ECO:0000256" key="1">
    <source>
        <dbReference type="ARBA" id="ARBA00004123"/>
    </source>
</evidence>
<feature type="domain" description="Xylanolytic transcriptional activator regulatory" evidence="4">
    <location>
        <begin position="14"/>
        <end position="87"/>
    </location>
</feature>
<evidence type="ECO:0000256" key="2">
    <source>
        <dbReference type="ARBA" id="ARBA00023242"/>
    </source>
</evidence>
<evidence type="ECO:0000259" key="4">
    <source>
        <dbReference type="SMART" id="SM00906"/>
    </source>
</evidence>
<feature type="compositionally biased region" description="Low complexity" evidence="3">
    <location>
        <begin position="344"/>
        <end position="371"/>
    </location>
</feature>
<evidence type="ECO:0000313" key="6">
    <source>
        <dbReference type="Proteomes" id="UP001465976"/>
    </source>
</evidence>
<name>A0ABR3ELX6_9AGAR</name>
<dbReference type="SMART" id="SM00906">
    <property type="entry name" value="Fungal_trans"/>
    <property type="match status" value="1"/>
</dbReference>
<dbReference type="PANTHER" id="PTHR31001:SF56">
    <property type="entry name" value="ZN(2)-C6 FUNGAL-TYPE DOMAIN-CONTAINING PROTEIN"/>
    <property type="match status" value="1"/>
</dbReference>
<proteinExistence type="predicted"/>
<keyword evidence="6" id="KW-1185">Reference proteome</keyword>
<feature type="region of interest" description="Disordered" evidence="3">
    <location>
        <begin position="390"/>
        <end position="415"/>
    </location>
</feature>
<keyword evidence="2" id="KW-0539">Nucleus</keyword>
<evidence type="ECO:0000313" key="5">
    <source>
        <dbReference type="EMBL" id="KAL0563882.1"/>
    </source>
</evidence>
<dbReference type="EMBL" id="JBAHYK010003129">
    <property type="protein sequence ID" value="KAL0563882.1"/>
    <property type="molecule type" value="Genomic_DNA"/>
</dbReference>
<comment type="caution">
    <text evidence="5">The sequence shown here is derived from an EMBL/GenBank/DDBJ whole genome shotgun (WGS) entry which is preliminary data.</text>
</comment>
<gene>
    <name evidence="5" type="ORF">V5O48_018179</name>
</gene>
<evidence type="ECO:0000256" key="3">
    <source>
        <dbReference type="SAM" id="MobiDB-lite"/>
    </source>
</evidence>
<protein>
    <recommendedName>
        <fullName evidence="4">Xylanolytic transcriptional activator regulatory domain-containing protein</fullName>
    </recommendedName>
</protein>
<dbReference type="InterPro" id="IPR007219">
    <property type="entry name" value="XnlR_reg_dom"/>
</dbReference>
<dbReference type="InterPro" id="IPR050613">
    <property type="entry name" value="Sec_Metabolite_Reg"/>
</dbReference>
<sequence>MCHYMFLDHIDGPSWAMMGLVVKLAQSVGLHRDSGKWNLNPEETFRRRSLLWEIYTYDSWQSLTYGRPPFFSLAHIDTKRPHETYKNPYGEVDMSFAAWKHGFCQDCLSVVHDQVLVSARPPSYKTIQEMDKKVRLYYVPPSLQVPGFGGVKYSREPEQPSTELTMQQYIVFTIKEMSLFYMHRGFFARALEDSPSDPMGSKYAPSVLAAYTSACSFVGLIGSLYKQHPILTERMWFLFTHVFSCSIVLGSIAAKSQMAIAPSALSHLESAYAIFLSVSTSRKNRILPVLQKLKERAHAALVNNLSPDLARYPPSFNSPPNKAEEDELAGLGGSTRLVSRRKSTSPTSPYSSASPPSPPSSVSSSPSSFQPIPVPTSLATAAEWSYATNVQDPMTPTQQSPYTTTTQDSSNVTSPVVSPAQYHYPQTQHTMTLDSMPDYYGYNGQETAMRTDYSSYSNGYEAHSLNEYMMPASDISDSWQNLTAQYRQMS</sequence>
<dbReference type="Pfam" id="PF04082">
    <property type="entry name" value="Fungal_trans"/>
    <property type="match status" value="1"/>
</dbReference>
<accession>A0ABR3ELX6</accession>
<reference evidence="5 6" key="1">
    <citation type="submission" date="2024-02" db="EMBL/GenBank/DDBJ databases">
        <title>A draft genome for the cacao thread blight pathogen Marasmius crinis-equi.</title>
        <authorList>
            <person name="Cohen S.P."/>
            <person name="Baruah I.K."/>
            <person name="Amoako-Attah I."/>
            <person name="Bukari Y."/>
            <person name="Meinhardt L.W."/>
            <person name="Bailey B.A."/>
        </authorList>
    </citation>
    <scope>NUCLEOTIDE SEQUENCE [LARGE SCALE GENOMIC DNA]</scope>
    <source>
        <strain evidence="5 6">GH-76</strain>
    </source>
</reference>